<keyword evidence="2" id="KW-0472">Membrane</keyword>
<feature type="compositionally biased region" description="Basic and acidic residues" evidence="1">
    <location>
        <begin position="149"/>
        <end position="158"/>
    </location>
</feature>
<evidence type="ECO:0000256" key="2">
    <source>
        <dbReference type="SAM" id="Phobius"/>
    </source>
</evidence>
<dbReference type="Proteomes" id="UP001501521">
    <property type="component" value="Unassembled WGS sequence"/>
</dbReference>
<feature type="transmembrane region" description="Helical" evidence="2">
    <location>
        <begin position="373"/>
        <end position="392"/>
    </location>
</feature>
<gene>
    <name evidence="3" type="ORF">GCM10025789_04340</name>
</gene>
<dbReference type="EMBL" id="BAABLV010000008">
    <property type="protein sequence ID" value="GAA4890844.1"/>
    <property type="molecule type" value="Genomic_DNA"/>
</dbReference>
<feature type="compositionally biased region" description="Acidic residues" evidence="1">
    <location>
        <begin position="64"/>
        <end position="77"/>
    </location>
</feature>
<name>A0ABP9F8Z3_9ACTN</name>
<feature type="transmembrane region" description="Helical" evidence="2">
    <location>
        <begin position="312"/>
        <end position="332"/>
    </location>
</feature>
<accession>A0ABP9F8Z3</accession>
<keyword evidence="2" id="KW-1133">Transmembrane helix</keyword>
<reference evidence="4" key="1">
    <citation type="journal article" date="2019" name="Int. J. Syst. Evol. Microbiol.">
        <title>The Global Catalogue of Microorganisms (GCM) 10K type strain sequencing project: providing services to taxonomists for standard genome sequencing and annotation.</title>
        <authorList>
            <consortium name="The Broad Institute Genomics Platform"/>
            <consortium name="The Broad Institute Genome Sequencing Center for Infectious Disease"/>
            <person name="Wu L."/>
            <person name="Ma J."/>
        </authorList>
    </citation>
    <scope>NUCLEOTIDE SEQUENCE [LARGE SCALE GENOMIC DNA]</scope>
    <source>
        <strain evidence="4">JCM 19125</strain>
    </source>
</reference>
<evidence type="ECO:0000313" key="3">
    <source>
        <dbReference type="EMBL" id="GAA4890844.1"/>
    </source>
</evidence>
<evidence type="ECO:0000256" key="1">
    <source>
        <dbReference type="SAM" id="MobiDB-lite"/>
    </source>
</evidence>
<organism evidence="3 4">
    <name type="scientific">Tessaracoccus lubricantis</name>
    <dbReference type="NCBI Taxonomy" id="545543"/>
    <lineage>
        <taxon>Bacteria</taxon>
        <taxon>Bacillati</taxon>
        <taxon>Actinomycetota</taxon>
        <taxon>Actinomycetes</taxon>
        <taxon>Propionibacteriales</taxon>
        <taxon>Propionibacteriaceae</taxon>
        <taxon>Tessaracoccus</taxon>
    </lineage>
</organism>
<evidence type="ECO:0000313" key="4">
    <source>
        <dbReference type="Proteomes" id="UP001501521"/>
    </source>
</evidence>
<feature type="transmembrane region" description="Helical" evidence="2">
    <location>
        <begin position="267"/>
        <end position="292"/>
    </location>
</feature>
<feature type="region of interest" description="Disordered" evidence="1">
    <location>
        <begin position="214"/>
        <end position="258"/>
    </location>
</feature>
<dbReference type="RefSeq" id="WP_345578307.1">
    <property type="nucleotide sequence ID" value="NZ_BAABLV010000008.1"/>
</dbReference>
<feature type="compositionally biased region" description="Basic and acidic residues" evidence="1">
    <location>
        <begin position="214"/>
        <end position="243"/>
    </location>
</feature>
<feature type="region of interest" description="Disordered" evidence="1">
    <location>
        <begin position="1"/>
        <end position="169"/>
    </location>
</feature>
<evidence type="ECO:0008006" key="5">
    <source>
        <dbReference type="Google" id="ProtNLM"/>
    </source>
</evidence>
<keyword evidence="2" id="KW-0812">Transmembrane</keyword>
<protein>
    <recommendedName>
        <fullName evidence="5">DoxX family protein</fullName>
    </recommendedName>
</protein>
<comment type="caution">
    <text evidence="3">The sequence shown here is derived from an EMBL/GenBank/DDBJ whole genome shotgun (WGS) entry which is preliminary data.</text>
</comment>
<feature type="compositionally biased region" description="Acidic residues" evidence="1">
    <location>
        <begin position="121"/>
        <end position="148"/>
    </location>
</feature>
<feature type="transmembrane region" description="Helical" evidence="2">
    <location>
        <begin position="339"/>
        <end position="361"/>
    </location>
</feature>
<proteinExistence type="predicted"/>
<sequence>MSNNEWVQEGTPRDGAEWTDETDDYGVPVEPAEWDDYSSEQAMPVPAPPAQPVTDHATIPTAPDPDDVVAGEDEPVAAEDQPAATMELGEAPEEVDGPAELHEELAEPVPAETGTGATLVDDNEVPELAEPAEEPVEEPADEPLDDEPTTVRDPEHSAFGRPATDPDATTSLAAVGAGVAGAAGAGAGGVAAPAMAGLYRADADETQVLDTTAERRSLEDEAAEEEARAAALRAEKEERDRRLGMVATSQENAERELRPRSRGVGPFGSFGLFVLRLVTAGILGIVAYQVLYSIDVTAEFLSGQPLIPEPRLVSWIIGFTLAAMAVMLVIGLGVRVVGFVLAALAIAALVLIRWGSFSPFVDGMEGFLGDKDLLLAAVGILFLSMGGGRFGIDGAIHRSREDAREARRN</sequence>
<keyword evidence="4" id="KW-1185">Reference proteome</keyword>